<feature type="region of interest" description="Disordered" evidence="9">
    <location>
        <begin position="173"/>
        <end position="241"/>
    </location>
</feature>
<comment type="subcellular location">
    <subcellularLocation>
        <location evidence="1">Nucleus</location>
        <location evidence="1">Nucleolus</location>
    </subcellularLocation>
</comment>
<dbReference type="Pfam" id="PF10153">
    <property type="entry name" value="Efg1"/>
    <property type="match status" value="1"/>
</dbReference>
<evidence type="ECO:0000256" key="7">
    <source>
        <dbReference type="ARBA" id="ARBA00023242"/>
    </source>
</evidence>
<evidence type="ECO:0000256" key="8">
    <source>
        <dbReference type="SAM" id="Coils"/>
    </source>
</evidence>
<keyword evidence="5" id="KW-0698">rRNA processing</keyword>
<evidence type="ECO:0000256" key="9">
    <source>
        <dbReference type="SAM" id="MobiDB-lite"/>
    </source>
</evidence>
<evidence type="ECO:0000256" key="1">
    <source>
        <dbReference type="ARBA" id="ARBA00004604"/>
    </source>
</evidence>
<evidence type="ECO:0000256" key="2">
    <source>
        <dbReference type="ARBA" id="ARBA00006916"/>
    </source>
</evidence>
<feature type="compositionally biased region" description="Polar residues" evidence="9">
    <location>
        <begin position="12"/>
        <end position="22"/>
    </location>
</feature>
<gene>
    <name evidence="10" type="ORF">NLJ89_g10623</name>
</gene>
<feature type="compositionally biased region" description="Acidic residues" evidence="9">
    <location>
        <begin position="220"/>
        <end position="241"/>
    </location>
</feature>
<evidence type="ECO:0000313" key="10">
    <source>
        <dbReference type="EMBL" id="KAJ3495434.1"/>
    </source>
</evidence>
<organism evidence="10 11">
    <name type="scientific">Agrocybe chaxingu</name>
    <dbReference type="NCBI Taxonomy" id="84603"/>
    <lineage>
        <taxon>Eukaryota</taxon>
        <taxon>Fungi</taxon>
        <taxon>Dikarya</taxon>
        <taxon>Basidiomycota</taxon>
        <taxon>Agaricomycotina</taxon>
        <taxon>Agaricomycetes</taxon>
        <taxon>Agaricomycetidae</taxon>
        <taxon>Agaricales</taxon>
        <taxon>Agaricineae</taxon>
        <taxon>Strophariaceae</taxon>
        <taxon>Agrocybe</taxon>
    </lineage>
</organism>
<dbReference type="OrthoDB" id="47732at2759"/>
<dbReference type="InterPro" id="IPR050786">
    <property type="entry name" value="EFG1_rRNA-proc"/>
</dbReference>
<dbReference type="GO" id="GO:0000462">
    <property type="term" value="P:maturation of SSU-rRNA from tricistronic rRNA transcript (SSU-rRNA, 5.8S rRNA, LSU-rRNA)"/>
    <property type="evidence" value="ECO:0007669"/>
    <property type="project" value="TreeGrafter"/>
</dbReference>
<dbReference type="InterPro" id="IPR019310">
    <property type="entry name" value="Efg1"/>
</dbReference>
<feature type="compositionally biased region" description="Basic and acidic residues" evidence="9">
    <location>
        <begin position="206"/>
        <end position="219"/>
    </location>
</feature>
<evidence type="ECO:0000256" key="3">
    <source>
        <dbReference type="ARBA" id="ARBA00018689"/>
    </source>
</evidence>
<dbReference type="PANTHER" id="PTHR33911">
    <property type="entry name" value="RRNA-PROCESSING PROTEIN EFG1"/>
    <property type="match status" value="1"/>
</dbReference>
<dbReference type="GO" id="GO:0030688">
    <property type="term" value="C:preribosome, small subunit precursor"/>
    <property type="evidence" value="ECO:0007669"/>
    <property type="project" value="TreeGrafter"/>
</dbReference>
<protein>
    <recommendedName>
        <fullName evidence="3">rRNA-processing protein EFG1</fullName>
    </recommendedName>
    <alternativeName>
        <fullName evidence="4">rRNA-processing protein efg1</fullName>
    </alternativeName>
</protein>
<evidence type="ECO:0000313" key="11">
    <source>
        <dbReference type="Proteomes" id="UP001148786"/>
    </source>
</evidence>
<proteinExistence type="inferred from homology"/>
<feature type="compositionally biased region" description="Basic residues" evidence="9">
    <location>
        <begin position="25"/>
        <end position="34"/>
    </location>
</feature>
<evidence type="ECO:0000256" key="4">
    <source>
        <dbReference type="ARBA" id="ARBA00019827"/>
    </source>
</evidence>
<comment type="caution">
    <text evidence="10">The sequence shown here is derived from an EMBL/GenBank/DDBJ whole genome shotgun (WGS) entry which is preliminary data.</text>
</comment>
<keyword evidence="11" id="KW-1185">Reference proteome</keyword>
<dbReference type="EMBL" id="JANKHO010002028">
    <property type="protein sequence ID" value="KAJ3495434.1"/>
    <property type="molecule type" value="Genomic_DNA"/>
</dbReference>
<evidence type="ECO:0000256" key="5">
    <source>
        <dbReference type="ARBA" id="ARBA00022552"/>
    </source>
</evidence>
<dbReference type="PANTHER" id="PTHR33911:SF1">
    <property type="entry name" value="RRNA-PROCESSING PROTEIN EFG1"/>
    <property type="match status" value="1"/>
</dbReference>
<feature type="compositionally biased region" description="Basic and acidic residues" evidence="9">
    <location>
        <begin position="1"/>
        <end position="11"/>
    </location>
</feature>
<feature type="region of interest" description="Disordered" evidence="9">
    <location>
        <begin position="1"/>
        <end position="44"/>
    </location>
</feature>
<comment type="similarity">
    <text evidence="2">Belongs to the EFG1 family.</text>
</comment>
<dbReference type="Proteomes" id="UP001148786">
    <property type="component" value="Unassembled WGS sequence"/>
</dbReference>
<dbReference type="GO" id="GO:0005730">
    <property type="term" value="C:nucleolus"/>
    <property type="evidence" value="ECO:0007669"/>
    <property type="project" value="UniProtKB-SubCell"/>
</dbReference>
<keyword evidence="7" id="KW-0539">Nucleus</keyword>
<evidence type="ECO:0000256" key="6">
    <source>
        <dbReference type="ARBA" id="ARBA00023054"/>
    </source>
</evidence>
<reference evidence="10" key="1">
    <citation type="submission" date="2022-07" db="EMBL/GenBank/DDBJ databases">
        <title>Genome Sequence of Agrocybe chaxingu.</title>
        <authorList>
            <person name="Buettner E."/>
        </authorList>
    </citation>
    <scope>NUCLEOTIDE SEQUENCE</scope>
    <source>
        <strain evidence="10">MP-N11</strain>
    </source>
</reference>
<dbReference type="AlphaFoldDB" id="A0A9W8JQD7"/>
<feature type="coiled-coil region" evidence="8">
    <location>
        <begin position="71"/>
        <end position="129"/>
    </location>
</feature>
<name>A0A9W8JQD7_9AGAR</name>
<sequence>MPAVRTRETKNAEASSSKTKPQSGPKRKQKHGKQKAVQEEPNAVPGVQKIKAALRQTRRLLAKDKLAADVRVEAERKLIALEGELQLAELAKKERAYAVRYHKIKFFERRKITRKIKQTLKRLDDEESQSAKKKITAELHELRVDLNYILPPVADAAKTNAEREEVKRWVREQMAKGNLPAEPEVETKSTSSLRGEKARARQWTTGKEKKGAAGKKGEQAEEEVGVEEDDFFGDDDDEDSS</sequence>
<accession>A0A9W8JQD7</accession>
<keyword evidence="6 8" id="KW-0175">Coiled coil</keyword>